<dbReference type="EMBL" id="JYDR01000042">
    <property type="protein sequence ID" value="KRY72641.1"/>
    <property type="molecule type" value="Genomic_DNA"/>
</dbReference>
<name>A0A0V1EGE7_TRIPS</name>
<sequence length="163" mass="18426">MKAIATAERRIDDSSQQWKELVYWHRRCAALPNFACNCVCTECIFLEIKFGCGRVENSNDAYKCCPMAFNNACKDLVVVDIVQLKSFVVLLVLRGDVACQRGSCQDDVDHCYTVGQDVDESFEFSGRSLIPHVPGKFSGLLHCRVRDAQVRLSYQSLKLGFQF</sequence>
<evidence type="ECO:0000313" key="2">
    <source>
        <dbReference type="Proteomes" id="UP000054632"/>
    </source>
</evidence>
<proteinExistence type="predicted"/>
<protein>
    <submittedName>
        <fullName evidence="1">Uncharacterized protein</fullName>
    </submittedName>
</protein>
<gene>
    <name evidence="1" type="ORF">T4A_945</name>
</gene>
<evidence type="ECO:0000313" key="1">
    <source>
        <dbReference type="EMBL" id="KRY72641.1"/>
    </source>
</evidence>
<dbReference type="Proteomes" id="UP000054632">
    <property type="component" value="Unassembled WGS sequence"/>
</dbReference>
<reference evidence="1 2" key="1">
    <citation type="submission" date="2015-01" db="EMBL/GenBank/DDBJ databases">
        <title>Evolution of Trichinella species and genotypes.</title>
        <authorList>
            <person name="Korhonen P.K."/>
            <person name="Edoardo P."/>
            <person name="Giuseppe L.R."/>
            <person name="Gasser R.B."/>
        </authorList>
    </citation>
    <scope>NUCLEOTIDE SEQUENCE [LARGE SCALE GENOMIC DNA]</scope>
    <source>
        <strain evidence="1">ISS13</strain>
    </source>
</reference>
<accession>A0A0V1EGE7</accession>
<dbReference type="AlphaFoldDB" id="A0A0V1EGE7"/>
<comment type="caution">
    <text evidence="1">The sequence shown here is derived from an EMBL/GenBank/DDBJ whole genome shotgun (WGS) entry which is preliminary data.</text>
</comment>
<organism evidence="1 2">
    <name type="scientific">Trichinella pseudospiralis</name>
    <name type="common">Parasitic roundworm</name>
    <dbReference type="NCBI Taxonomy" id="6337"/>
    <lineage>
        <taxon>Eukaryota</taxon>
        <taxon>Metazoa</taxon>
        <taxon>Ecdysozoa</taxon>
        <taxon>Nematoda</taxon>
        <taxon>Enoplea</taxon>
        <taxon>Dorylaimia</taxon>
        <taxon>Trichinellida</taxon>
        <taxon>Trichinellidae</taxon>
        <taxon>Trichinella</taxon>
    </lineage>
</organism>